<name>A0ABV8Z8R1_9ACTN</name>
<reference evidence="2" key="1">
    <citation type="journal article" date="2019" name="Int. J. Syst. Evol. Microbiol.">
        <title>The Global Catalogue of Microorganisms (GCM) 10K type strain sequencing project: providing services to taxonomists for standard genome sequencing and annotation.</title>
        <authorList>
            <consortium name="The Broad Institute Genomics Platform"/>
            <consortium name="The Broad Institute Genome Sequencing Center for Infectious Disease"/>
            <person name="Wu L."/>
            <person name="Ma J."/>
        </authorList>
    </citation>
    <scope>NUCLEOTIDE SEQUENCE [LARGE SCALE GENOMIC DNA]</scope>
    <source>
        <strain evidence="2">DT43</strain>
    </source>
</reference>
<keyword evidence="2" id="KW-1185">Reference proteome</keyword>
<evidence type="ECO:0000313" key="2">
    <source>
        <dbReference type="Proteomes" id="UP001596012"/>
    </source>
</evidence>
<dbReference type="EMBL" id="JBHSFG010000124">
    <property type="protein sequence ID" value="MFC4472709.1"/>
    <property type="molecule type" value="Genomic_DNA"/>
</dbReference>
<comment type="caution">
    <text evidence="1">The sequence shown here is derived from an EMBL/GenBank/DDBJ whole genome shotgun (WGS) entry which is preliminary data.</text>
</comment>
<dbReference type="Proteomes" id="UP001596012">
    <property type="component" value="Unassembled WGS sequence"/>
</dbReference>
<protein>
    <recommendedName>
        <fullName evidence="3">Transposase of IS4/5 family</fullName>
    </recommendedName>
</protein>
<organism evidence="1 2">
    <name type="scientific">Streptomyces xiangluensis</name>
    <dbReference type="NCBI Taxonomy" id="2665720"/>
    <lineage>
        <taxon>Bacteria</taxon>
        <taxon>Bacillati</taxon>
        <taxon>Actinomycetota</taxon>
        <taxon>Actinomycetes</taxon>
        <taxon>Kitasatosporales</taxon>
        <taxon>Streptomycetaceae</taxon>
        <taxon>Streptomyces</taxon>
    </lineage>
</organism>
<gene>
    <name evidence="1" type="ORF">ACFPH6_51060</name>
</gene>
<proteinExistence type="predicted"/>
<evidence type="ECO:0008006" key="3">
    <source>
        <dbReference type="Google" id="ProtNLM"/>
    </source>
</evidence>
<accession>A0ABV8Z8R1</accession>
<sequence>MPETLSAAFGESNWVFPAWSGLSTPTAPGPHHPIDRLIAIMVTSREFDRASRRAIAPRRRD</sequence>
<evidence type="ECO:0000313" key="1">
    <source>
        <dbReference type="EMBL" id="MFC4472709.1"/>
    </source>
</evidence>
<dbReference type="RefSeq" id="WP_386356961.1">
    <property type="nucleotide sequence ID" value="NZ_JBHSFG010000124.1"/>
</dbReference>